<dbReference type="SUPFAM" id="SSF63712">
    <property type="entry name" value="Nicotinic receptor ligand binding domain-like"/>
    <property type="match status" value="1"/>
</dbReference>
<evidence type="ECO:0000256" key="12">
    <source>
        <dbReference type="PROSITE-ProRule" id="PRU00124"/>
    </source>
</evidence>
<evidence type="ECO:0000256" key="5">
    <source>
        <dbReference type="ARBA" id="ARBA00022692"/>
    </source>
</evidence>
<feature type="transmembrane region" description="Helical" evidence="13">
    <location>
        <begin position="560"/>
        <end position="582"/>
    </location>
</feature>
<keyword evidence="10 12" id="KW-1015">Disulfide bond</keyword>
<keyword evidence="16" id="KW-1185">Reference proteome</keyword>
<evidence type="ECO:0000313" key="16">
    <source>
        <dbReference type="Proteomes" id="UP000283509"/>
    </source>
</evidence>
<dbReference type="PRINTS" id="PR00252">
    <property type="entry name" value="NRIONCHANNEL"/>
</dbReference>
<dbReference type="CDD" id="cd00037">
    <property type="entry name" value="CLECT"/>
    <property type="match status" value="1"/>
</dbReference>
<dbReference type="InterPro" id="IPR036719">
    <property type="entry name" value="Neuro-gated_channel_TM_sf"/>
</dbReference>
<dbReference type="InterPro" id="IPR006201">
    <property type="entry name" value="Neur_channel"/>
</dbReference>
<feature type="disulfide bond" evidence="12">
    <location>
        <begin position="248"/>
        <end position="260"/>
    </location>
</feature>
<evidence type="ECO:0000256" key="10">
    <source>
        <dbReference type="ARBA" id="ARBA00023157"/>
    </source>
</evidence>
<dbReference type="Gene3D" id="2.70.170.10">
    <property type="entry name" value="Neurotransmitter-gated ion-channel ligand-binding domain"/>
    <property type="match status" value="1"/>
</dbReference>
<keyword evidence="8 13" id="KW-0406">Ion transport</keyword>
<comment type="caution">
    <text evidence="15">The sequence shown here is derived from an EMBL/GenBank/DDBJ whole genome shotgun (WGS) entry which is preliminary data.</text>
</comment>
<feature type="domain" description="Neurotransmitter-gated ion-channel ligand-binding" evidence="14">
    <location>
        <begin position="289"/>
        <end position="444"/>
    </location>
</feature>
<dbReference type="InterPro" id="IPR006028">
    <property type="entry name" value="GABAA/Glycine_rcpt"/>
</dbReference>
<dbReference type="SUPFAM" id="SSF90112">
    <property type="entry name" value="Neurotransmitter-gated ion-channel transmembrane pore"/>
    <property type="match status" value="1"/>
</dbReference>
<gene>
    <name evidence="15" type="ORF">C7M84_014179</name>
</gene>
<dbReference type="OrthoDB" id="6515930at2759"/>
<reference evidence="15 16" key="1">
    <citation type="submission" date="2018-04" db="EMBL/GenBank/DDBJ databases">
        <authorList>
            <person name="Zhang X."/>
            <person name="Yuan J."/>
            <person name="Li F."/>
            <person name="Xiang J."/>
        </authorList>
    </citation>
    <scope>NUCLEOTIDE SEQUENCE [LARGE SCALE GENOMIC DNA]</scope>
    <source>
        <tissue evidence="15">Muscle</tissue>
    </source>
</reference>
<feature type="disulfide bond" evidence="12">
    <location>
        <begin position="255"/>
        <end position="273"/>
    </location>
</feature>
<comment type="similarity">
    <text evidence="13">Belongs to the ligand-gated ion channel (TC 1.A.9) family.</text>
</comment>
<feature type="transmembrane region" description="Helical" evidence="13">
    <location>
        <begin position="527"/>
        <end position="548"/>
    </location>
</feature>
<dbReference type="PRINTS" id="PR00253">
    <property type="entry name" value="GABAARECEPTR"/>
</dbReference>
<dbReference type="InterPro" id="IPR036055">
    <property type="entry name" value="LDL_receptor-like_sf"/>
</dbReference>
<evidence type="ECO:0000256" key="3">
    <source>
        <dbReference type="ARBA" id="ARBA00022448"/>
    </source>
</evidence>
<evidence type="ECO:0000256" key="4">
    <source>
        <dbReference type="ARBA" id="ARBA00022475"/>
    </source>
</evidence>
<evidence type="ECO:0000259" key="14">
    <source>
        <dbReference type="Pfam" id="PF02931"/>
    </source>
</evidence>
<sequence length="641" mass="72323">LWDSLLPESLVADLAGCRRSSEGNVFHLGSADVERFGDVQELVVDVEYFCRPSEHVVVVAKYQSFFPLRTTCRLLNASLPVPRSQEENERLMDEFEPFLASCSPGSIYKLWLGIRDEIEEGTCAHMLDLGTWADVPCSVKTCGACSLARSDFLFLRGLCFDKEHESYFRLDGYADGRPLFRGYYHHAIAWQQAERRWLLRDLRNNKSVAGLGMRDEARFPLGHHVWLSMGGGCVEEQTAEIPLSLSICANQQFMCRSGHCIDHAYRCNLRYECQDGSDEDECDIVAVNSAYRRHLPPRGAGDTALELTPSLVLTRVASVDDMEMALDLEFLVAQTWRDDRLLFRHLHVANKTLIPEREVSRIWTPRILILNVEGGQMKHLDSSVVILSAENASLPDFNSIRRDLLYPGAANPITLSRQYAGRFTCSFDLYVYPFDVQLCSVDLGLPWADGSVQFAAVGGGARYIGPEDLALYSVRHVALEVKPGGTHIQLKFELHRRPGMVLLSTFLPSLLLMAVSWATLFVKLELLQVRAIMSLTTLLVLYTLFANFSRTMPNTAAIKLIDVWFFCVIFLLFLNIMVHIFIDDLVPPSTQKVITVAPADAKPQPTKLWKREKVLGIYRVFVYPAVFVLVNLVLGLMVLLY</sequence>
<dbReference type="GO" id="GO:0005230">
    <property type="term" value="F:extracellular ligand-gated monoatomic ion channel activity"/>
    <property type="evidence" value="ECO:0007669"/>
    <property type="project" value="InterPro"/>
</dbReference>
<dbReference type="InterPro" id="IPR016187">
    <property type="entry name" value="CTDL_fold"/>
</dbReference>
<dbReference type="InterPro" id="IPR023415">
    <property type="entry name" value="LDLR_class-A_CS"/>
</dbReference>
<dbReference type="SUPFAM" id="SSF56436">
    <property type="entry name" value="C-type lectin-like"/>
    <property type="match status" value="1"/>
</dbReference>
<feature type="disulfide bond" evidence="12">
    <location>
        <begin position="267"/>
        <end position="282"/>
    </location>
</feature>
<reference evidence="15 16" key="2">
    <citation type="submission" date="2019-01" db="EMBL/GenBank/DDBJ databases">
        <title>The decoding of complex shrimp genome reveals the adaptation for benthos swimmer, frequently molting mechanism and breeding impact on genome.</title>
        <authorList>
            <person name="Sun Y."/>
            <person name="Gao Y."/>
            <person name="Yu Y."/>
        </authorList>
    </citation>
    <scope>NUCLEOTIDE SEQUENCE [LARGE SCALE GENOMIC DNA]</scope>
    <source>
        <tissue evidence="15">Muscle</tissue>
    </source>
</reference>
<dbReference type="PROSITE" id="PS01209">
    <property type="entry name" value="LDLRA_1"/>
    <property type="match status" value="1"/>
</dbReference>
<dbReference type="Pfam" id="PF00057">
    <property type="entry name" value="Ldl_recept_a"/>
    <property type="match status" value="1"/>
</dbReference>
<evidence type="ECO:0000256" key="1">
    <source>
        <dbReference type="ARBA" id="ARBA00004141"/>
    </source>
</evidence>
<dbReference type="EMBL" id="QCYY01002768">
    <property type="protein sequence ID" value="ROT67728.1"/>
    <property type="molecule type" value="Genomic_DNA"/>
</dbReference>
<comment type="subcellular location">
    <subcellularLocation>
        <location evidence="2">Cell membrane</location>
    </subcellularLocation>
    <subcellularLocation>
        <location evidence="1">Membrane</location>
        <topology evidence="1">Multi-pass membrane protein</topology>
    </subcellularLocation>
</comment>
<evidence type="ECO:0000313" key="15">
    <source>
        <dbReference type="EMBL" id="ROT67728.1"/>
    </source>
</evidence>
<keyword evidence="5 13" id="KW-0812">Transmembrane</keyword>
<keyword evidence="6" id="KW-0732">Signal</keyword>
<evidence type="ECO:0000256" key="13">
    <source>
        <dbReference type="RuleBase" id="RU000687"/>
    </source>
</evidence>
<dbReference type="InterPro" id="IPR038050">
    <property type="entry name" value="Neuro_actylchol_rec"/>
</dbReference>
<dbReference type="InterPro" id="IPR036734">
    <property type="entry name" value="Neur_chan_lig-bd_sf"/>
</dbReference>
<organism evidence="15 16">
    <name type="scientific">Penaeus vannamei</name>
    <name type="common">Whiteleg shrimp</name>
    <name type="synonym">Litopenaeus vannamei</name>
    <dbReference type="NCBI Taxonomy" id="6689"/>
    <lineage>
        <taxon>Eukaryota</taxon>
        <taxon>Metazoa</taxon>
        <taxon>Ecdysozoa</taxon>
        <taxon>Arthropoda</taxon>
        <taxon>Crustacea</taxon>
        <taxon>Multicrustacea</taxon>
        <taxon>Malacostraca</taxon>
        <taxon>Eumalacostraca</taxon>
        <taxon>Eucarida</taxon>
        <taxon>Decapoda</taxon>
        <taxon>Dendrobranchiata</taxon>
        <taxon>Penaeoidea</taxon>
        <taxon>Penaeidae</taxon>
        <taxon>Penaeus</taxon>
    </lineage>
</organism>
<dbReference type="GO" id="GO:0004888">
    <property type="term" value="F:transmembrane signaling receptor activity"/>
    <property type="evidence" value="ECO:0007669"/>
    <property type="project" value="InterPro"/>
</dbReference>
<dbReference type="InterPro" id="IPR018000">
    <property type="entry name" value="Neurotransmitter_ion_chnl_CS"/>
</dbReference>
<dbReference type="Pfam" id="PF02931">
    <property type="entry name" value="Neur_chan_LBD"/>
    <property type="match status" value="1"/>
</dbReference>
<dbReference type="PANTHER" id="PTHR18945">
    <property type="entry name" value="NEUROTRANSMITTER GATED ION CHANNEL"/>
    <property type="match status" value="1"/>
</dbReference>
<protein>
    <submittedName>
        <fullName evidence="15">Serotonin-gated chloride channel subunit</fullName>
    </submittedName>
</protein>
<dbReference type="InterPro" id="IPR006202">
    <property type="entry name" value="Neur_chan_lig-bd"/>
</dbReference>
<dbReference type="AlphaFoldDB" id="A0A423SU71"/>
<evidence type="ECO:0000256" key="2">
    <source>
        <dbReference type="ARBA" id="ARBA00004236"/>
    </source>
</evidence>
<accession>A0A423SU71</accession>
<evidence type="ECO:0000256" key="7">
    <source>
        <dbReference type="ARBA" id="ARBA00022989"/>
    </source>
</evidence>
<feature type="transmembrane region" description="Helical" evidence="13">
    <location>
        <begin position="500"/>
        <end position="521"/>
    </location>
</feature>
<proteinExistence type="inferred from homology"/>
<feature type="non-terminal residue" evidence="15">
    <location>
        <position position="1"/>
    </location>
</feature>
<dbReference type="Gene3D" id="4.10.400.10">
    <property type="entry name" value="Low-density Lipoprotein Receptor"/>
    <property type="match status" value="1"/>
</dbReference>
<dbReference type="InterPro" id="IPR002172">
    <property type="entry name" value="LDrepeatLR_classA_rpt"/>
</dbReference>
<evidence type="ECO:0000256" key="11">
    <source>
        <dbReference type="ARBA" id="ARBA00023303"/>
    </source>
</evidence>
<name>A0A423SU71_PENVA</name>
<dbReference type="PROSITE" id="PS00236">
    <property type="entry name" value="NEUROTR_ION_CHANNEL"/>
    <property type="match status" value="1"/>
</dbReference>
<evidence type="ECO:0000256" key="6">
    <source>
        <dbReference type="ARBA" id="ARBA00022729"/>
    </source>
</evidence>
<keyword evidence="7 13" id="KW-1133">Transmembrane helix</keyword>
<evidence type="ECO:0000256" key="9">
    <source>
        <dbReference type="ARBA" id="ARBA00023136"/>
    </source>
</evidence>
<dbReference type="CDD" id="cd00112">
    <property type="entry name" value="LDLa"/>
    <property type="match status" value="1"/>
</dbReference>
<dbReference type="SUPFAM" id="SSF57424">
    <property type="entry name" value="LDL receptor-like module"/>
    <property type="match status" value="1"/>
</dbReference>
<evidence type="ECO:0000256" key="8">
    <source>
        <dbReference type="ARBA" id="ARBA00023065"/>
    </source>
</evidence>
<dbReference type="Proteomes" id="UP000283509">
    <property type="component" value="Unassembled WGS sequence"/>
</dbReference>
<dbReference type="SMART" id="SM00192">
    <property type="entry name" value="LDLa"/>
    <property type="match status" value="1"/>
</dbReference>
<feature type="transmembrane region" description="Helical" evidence="13">
    <location>
        <begin position="617"/>
        <end position="640"/>
    </location>
</feature>
<keyword evidence="4" id="KW-1003">Cell membrane</keyword>
<dbReference type="PROSITE" id="PS50068">
    <property type="entry name" value="LDLRA_2"/>
    <property type="match status" value="1"/>
</dbReference>
<keyword evidence="11 13" id="KW-0407">Ion channel</keyword>
<dbReference type="GO" id="GO:0005886">
    <property type="term" value="C:plasma membrane"/>
    <property type="evidence" value="ECO:0007669"/>
    <property type="project" value="UniProtKB-SubCell"/>
</dbReference>
<keyword evidence="9 13" id="KW-0472">Membrane</keyword>
<keyword evidence="3 13" id="KW-0813">Transport</keyword>
<dbReference type="Gene3D" id="1.20.58.390">
    <property type="entry name" value="Neurotransmitter-gated ion-channel transmembrane domain"/>
    <property type="match status" value="1"/>
</dbReference>